<evidence type="ECO:0000256" key="5">
    <source>
        <dbReference type="ARBA" id="ARBA00023136"/>
    </source>
</evidence>
<gene>
    <name evidence="8" type="ORF">BCR33DRAFT_713372</name>
</gene>
<dbReference type="PANTHER" id="PTHR31851">
    <property type="entry name" value="FE(2+)/MN(2+) TRANSPORTER PCL1"/>
    <property type="match status" value="1"/>
</dbReference>
<proteinExistence type="inferred from homology"/>
<evidence type="ECO:0000256" key="3">
    <source>
        <dbReference type="ARBA" id="ARBA00022692"/>
    </source>
</evidence>
<dbReference type="AlphaFoldDB" id="A0A1Y2CRT7"/>
<feature type="region of interest" description="Disordered" evidence="6">
    <location>
        <begin position="70"/>
        <end position="108"/>
    </location>
</feature>
<protein>
    <recommendedName>
        <fullName evidence="10">DUF125-domain-containing protein</fullName>
    </recommendedName>
</protein>
<evidence type="ECO:0000256" key="2">
    <source>
        <dbReference type="ARBA" id="ARBA00007049"/>
    </source>
</evidence>
<evidence type="ECO:0000313" key="9">
    <source>
        <dbReference type="Proteomes" id="UP000193642"/>
    </source>
</evidence>
<dbReference type="EMBL" id="MCGO01000008">
    <property type="protein sequence ID" value="ORY49759.1"/>
    <property type="molecule type" value="Genomic_DNA"/>
</dbReference>
<evidence type="ECO:0000256" key="1">
    <source>
        <dbReference type="ARBA" id="ARBA00004127"/>
    </source>
</evidence>
<dbReference type="GO" id="GO:0012505">
    <property type="term" value="C:endomembrane system"/>
    <property type="evidence" value="ECO:0007669"/>
    <property type="project" value="UniProtKB-SubCell"/>
</dbReference>
<dbReference type="GO" id="GO:0005384">
    <property type="term" value="F:manganese ion transmembrane transporter activity"/>
    <property type="evidence" value="ECO:0007669"/>
    <property type="project" value="InterPro"/>
</dbReference>
<evidence type="ECO:0000313" key="8">
    <source>
        <dbReference type="EMBL" id="ORY49759.1"/>
    </source>
</evidence>
<dbReference type="GO" id="GO:0030026">
    <property type="term" value="P:intracellular manganese ion homeostasis"/>
    <property type="evidence" value="ECO:0007669"/>
    <property type="project" value="InterPro"/>
</dbReference>
<feature type="transmembrane region" description="Helical" evidence="7">
    <location>
        <begin position="125"/>
        <end position="145"/>
    </location>
</feature>
<keyword evidence="9" id="KW-1185">Reference proteome</keyword>
<evidence type="ECO:0000256" key="4">
    <source>
        <dbReference type="ARBA" id="ARBA00022989"/>
    </source>
</evidence>
<dbReference type="InterPro" id="IPR008217">
    <property type="entry name" value="Ccc1_fam"/>
</dbReference>
<dbReference type="Pfam" id="PF01988">
    <property type="entry name" value="VIT1"/>
    <property type="match status" value="1"/>
</dbReference>
<comment type="subcellular location">
    <subcellularLocation>
        <location evidence="1">Endomembrane system</location>
        <topology evidence="1">Multi-pass membrane protein</topology>
    </subcellularLocation>
</comment>
<keyword evidence="3 7" id="KW-0812">Transmembrane</keyword>
<reference evidence="8 9" key="1">
    <citation type="submission" date="2016-07" db="EMBL/GenBank/DDBJ databases">
        <title>Pervasive Adenine N6-methylation of Active Genes in Fungi.</title>
        <authorList>
            <consortium name="DOE Joint Genome Institute"/>
            <person name="Mondo S.J."/>
            <person name="Dannebaum R.O."/>
            <person name="Kuo R.C."/>
            <person name="Labutti K."/>
            <person name="Haridas S."/>
            <person name="Kuo A."/>
            <person name="Salamov A."/>
            <person name="Ahrendt S.R."/>
            <person name="Lipzen A."/>
            <person name="Sullivan W."/>
            <person name="Andreopoulos W.B."/>
            <person name="Clum A."/>
            <person name="Lindquist E."/>
            <person name="Daum C."/>
            <person name="Ramamoorthy G.K."/>
            <person name="Gryganskyi A."/>
            <person name="Culley D."/>
            <person name="Magnuson J.K."/>
            <person name="James T.Y."/>
            <person name="O'Malley M.A."/>
            <person name="Stajich J.E."/>
            <person name="Spatafora J.W."/>
            <person name="Visel A."/>
            <person name="Grigoriev I.V."/>
        </authorList>
    </citation>
    <scope>NUCLEOTIDE SEQUENCE [LARGE SCALE GENOMIC DNA]</scope>
    <source>
        <strain evidence="8 9">JEL800</strain>
    </source>
</reference>
<dbReference type="OrthoDB" id="73465at2759"/>
<comment type="similarity">
    <text evidence="2">Belongs to the CCC1 family.</text>
</comment>
<dbReference type="STRING" id="329046.A0A1Y2CRT7"/>
<comment type="caution">
    <text evidence="8">The sequence shown here is derived from an EMBL/GenBank/DDBJ whole genome shotgun (WGS) entry which is preliminary data.</text>
</comment>
<dbReference type="Proteomes" id="UP000193642">
    <property type="component" value="Unassembled WGS sequence"/>
</dbReference>
<feature type="transmembrane region" description="Helical" evidence="7">
    <location>
        <begin position="151"/>
        <end position="172"/>
    </location>
</feature>
<feature type="transmembrane region" description="Helical" evidence="7">
    <location>
        <begin position="37"/>
        <end position="61"/>
    </location>
</feature>
<accession>A0A1Y2CRT7</accession>
<keyword evidence="5 7" id="KW-0472">Membrane</keyword>
<sequence>MAILPSKASMVPLRSMAPTFSASNLNAPTTTSTTRSLLIAGIVLAVLVTFSILTASIILLLKVRTRSVSSKPNLVRPTNPTTSSPKVKPPPPPKTETENNNSNHDHNHNHIEPHFTAPELIRDMIIGLSDGLTVPFALSAGLSGLGDSRLVVLAGISELVAGAISMGIGGYLSSKSEMDHWTAEEAREWAEVVRVPEVEEQEVVDVFEGYGMGRSELGPLLKRFREDPAVWVQFMMRFELGLEKPDASRVWISAGVIGGSYFVSVQ</sequence>
<evidence type="ECO:0000256" key="7">
    <source>
        <dbReference type="SAM" id="Phobius"/>
    </source>
</evidence>
<feature type="compositionally biased region" description="Low complexity" evidence="6">
    <location>
        <begin position="77"/>
        <end position="86"/>
    </location>
</feature>
<keyword evidence="4 7" id="KW-1133">Transmembrane helix</keyword>
<organism evidence="8 9">
    <name type="scientific">Rhizoclosmatium globosum</name>
    <dbReference type="NCBI Taxonomy" id="329046"/>
    <lineage>
        <taxon>Eukaryota</taxon>
        <taxon>Fungi</taxon>
        <taxon>Fungi incertae sedis</taxon>
        <taxon>Chytridiomycota</taxon>
        <taxon>Chytridiomycota incertae sedis</taxon>
        <taxon>Chytridiomycetes</taxon>
        <taxon>Chytridiales</taxon>
        <taxon>Chytriomycetaceae</taxon>
        <taxon>Rhizoclosmatium</taxon>
    </lineage>
</organism>
<evidence type="ECO:0008006" key="10">
    <source>
        <dbReference type="Google" id="ProtNLM"/>
    </source>
</evidence>
<evidence type="ECO:0000256" key="6">
    <source>
        <dbReference type="SAM" id="MobiDB-lite"/>
    </source>
</evidence>
<name>A0A1Y2CRT7_9FUNG</name>